<dbReference type="InterPro" id="IPR038332">
    <property type="entry name" value="PPE_sf"/>
</dbReference>
<evidence type="ECO:0000313" key="2">
    <source>
        <dbReference type="EMBL" id="MFD2797877.1"/>
    </source>
</evidence>
<dbReference type="InterPro" id="IPR036689">
    <property type="entry name" value="ESAT-6-like_sf"/>
</dbReference>
<keyword evidence="3" id="KW-1185">Reference proteome</keyword>
<name>A0ABW5W1S3_9PSEU</name>
<accession>A0ABW5W1S3</accession>
<dbReference type="Proteomes" id="UP001597478">
    <property type="component" value="Unassembled WGS sequence"/>
</dbReference>
<sequence>MAEVEDVTSDISLNADSDGGFGEWATGVAENTPVVETALKGVETVTNIRQGLPDDPDAGDIMLHAGNVATDTAGFVAECATEAATVVLDPIGWLVGHGLDLVLHLVTPLQDALRFVTGDGPRLSEAADDFTAIGEGLVAYSEEFARVADEALQDWTGEASRAARSALAEFASGIQGVATSSGGVAQVLKGSSMLMQVIEEVLKAIITELVTWLVMIWVPALASSVVSLGSSVAAAMSASVAKATATFSRVTAKLGKLGKLLDEILAFFQKFGSAMVKLGEKLGVKRNGFADTVGKITASVARNGAAGAMREGLVSSLKAGGGKLAEQIIGLDPASPPGMTGGETGKAISDHYGTLVDHLRDGKDYADQGRLGSGAPAEETEEQLRM</sequence>
<dbReference type="SUPFAM" id="SSF140453">
    <property type="entry name" value="EsxAB dimer-like"/>
    <property type="match status" value="1"/>
</dbReference>
<organism evidence="2 3">
    <name type="scientific">Prauserella oleivorans</name>
    <dbReference type="NCBI Taxonomy" id="1478153"/>
    <lineage>
        <taxon>Bacteria</taxon>
        <taxon>Bacillati</taxon>
        <taxon>Actinomycetota</taxon>
        <taxon>Actinomycetes</taxon>
        <taxon>Pseudonocardiales</taxon>
        <taxon>Pseudonocardiaceae</taxon>
        <taxon>Prauserella</taxon>
    </lineage>
</organism>
<evidence type="ECO:0000313" key="3">
    <source>
        <dbReference type="Proteomes" id="UP001597478"/>
    </source>
</evidence>
<gene>
    <name evidence="2" type="ORF">ACFS2C_00520</name>
</gene>
<evidence type="ECO:0000256" key="1">
    <source>
        <dbReference type="SAM" id="MobiDB-lite"/>
    </source>
</evidence>
<proteinExistence type="predicted"/>
<dbReference type="EMBL" id="JBHUOF010000001">
    <property type="protein sequence ID" value="MFD2797877.1"/>
    <property type="molecule type" value="Genomic_DNA"/>
</dbReference>
<reference evidence="3" key="1">
    <citation type="journal article" date="2019" name="Int. J. Syst. Evol. Microbiol.">
        <title>The Global Catalogue of Microorganisms (GCM) 10K type strain sequencing project: providing services to taxonomists for standard genome sequencing and annotation.</title>
        <authorList>
            <consortium name="The Broad Institute Genomics Platform"/>
            <consortium name="The Broad Institute Genome Sequencing Center for Infectious Disease"/>
            <person name="Wu L."/>
            <person name="Ma J."/>
        </authorList>
    </citation>
    <scope>NUCLEOTIDE SEQUENCE [LARGE SCALE GENOMIC DNA]</scope>
    <source>
        <strain evidence="3">IBRC-M 10906</strain>
    </source>
</reference>
<dbReference type="RefSeq" id="WP_377387199.1">
    <property type="nucleotide sequence ID" value="NZ_JBHSAN010000008.1"/>
</dbReference>
<feature type="region of interest" description="Disordered" evidence="1">
    <location>
        <begin position="365"/>
        <end position="386"/>
    </location>
</feature>
<dbReference type="Gene3D" id="1.20.1260.20">
    <property type="entry name" value="PPE superfamily"/>
    <property type="match status" value="1"/>
</dbReference>
<protein>
    <submittedName>
        <fullName evidence="2">Uncharacterized protein</fullName>
    </submittedName>
</protein>
<comment type="caution">
    <text evidence="2">The sequence shown here is derived from an EMBL/GenBank/DDBJ whole genome shotgun (WGS) entry which is preliminary data.</text>
</comment>